<evidence type="ECO:0008006" key="5">
    <source>
        <dbReference type="Google" id="ProtNLM"/>
    </source>
</evidence>
<gene>
    <name evidence="3" type="ORF">PCOR1329_LOCUS79127</name>
</gene>
<accession>A0ABN9XRE1</accession>
<sequence>MKPPGSGWKIPWDGAVRDTLVVESKAAEVKRASADKMTSLAAGVTQAGAAAKAALEQAKEAAGDYTYPDGIKAAEALLQPHVATLNEALKRLMEAQRGAPAEAGKQIAQLGSSLRAQQNSLGAELAKLRTSKVKAEGHEKLRAAEERDNLSWQEWLPNITSKTNEAEDAVEKAVITSEMISAGGDDIEEVKQAVSQTESAAQEAQKAIGEAKIYLNQKLAESKRFETPKMKQLAASELGKLSNQLQEAQGKLNPLKAVRQEFVQRTQAQKMVQEVLEKLSPAEVDVDRAEEATVMLTASADVDTGLIPKEAVKNAETAVSKASEHVAAVMSFIVQKKRTAAGLARDELMKMEERAKASQLRLQQLKASHKEAAEKSTCESLLREAGEKLKVVVETVGKAGEAEAPFLMGVEELPLEDTVAAVRGCEQCASQANTAVSIARMFIATKMVEAKRFSPGPAQEAQAKLKEYQAVLETHTKKLSELKKATAERKRLSTMREAEHEVQKAEELVKMMGEAVSVFQDDGKLFEMSSDEIKSASDETLKAEQAANAALAEARRSITARQIEAKGRDMSTEVSQELIKFQTRLSSAQGDVAKAKRLCTGVDARLQAKKHIEEARGKLQALQEKVAALAQMVEALGAEKPQPDGAEGAGADAAKEAEEDPVKAAEKASAEAQVLMKTTSRYLESKARDLIMKAEVGRLQPELKAAQEKLESTVAAMQAKSEKIAVDGLIQESTERVAGCEGCVREVSDLEKPFAEGAEEMPVEEASSMLEKLEAAVQAAHTAVGGAKTFLAMKRLAAKRLSEGASRPASEELSALQARLDAAAKRLTEAKKGMSERKFATVRREVAWKVGEAEKKVEAAVEATKALSDTPDMAPDQMKSCCEKAGSTQSAAHSEISSARTLLLNRQKDAKVVTADSAFLTELGKMMERLSKAQTELEKQKGLLRDQEHRFVATRLLKDATDIMDQLDKKLKEALELAAPLASDRVEDFAGSVFLQHAVDVLRAHMKTTQKSPKAVFDEMSEGAELVGAERFSSFLGGLPEAAAPEGEGLSEEQLGAAYSCLKGKEEGLSERAFVDHLRTKFICASVVSITDVLPLKEGKTVRKLELNEIVEALEEPVKEESVGLMRMKVRAEKDEKEGYVTLSGNQGTRYLEPYSPFAACQKVVELRLKQLADSARDAGRGAAGGGPTTSADSPPDGPEELYRAPASRGPGGGHRAEGQRARDCADRPLGRDQE</sequence>
<feature type="compositionally biased region" description="Basic and acidic residues" evidence="2">
    <location>
        <begin position="653"/>
        <end position="664"/>
    </location>
</feature>
<feature type="region of interest" description="Disordered" evidence="2">
    <location>
        <begin position="638"/>
        <end position="664"/>
    </location>
</feature>
<evidence type="ECO:0000313" key="3">
    <source>
        <dbReference type="EMBL" id="CAK0902538.1"/>
    </source>
</evidence>
<dbReference type="Proteomes" id="UP001189429">
    <property type="component" value="Unassembled WGS sequence"/>
</dbReference>
<feature type="coiled-coil region" evidence="1">
    <location>
        <begin position="348"/>
        <end position="375"/>
    </location>
</feature>
<keyword evidence="1" id="KW-0175">Coiled coil</keyword>
<feature type="compositionally biased region" description="Basic and acidic residues" evidence="2">
    <location>
        <begin position="1215"/>
        <end position="1235"/>
    </location>
</feature>
<protein>
    <recommendedName>
        <fullName evidence="5">Mitofilin</fullName>
    </recommendedName>
</protein>
<comment type="caution">
    <text evidence="3">The sequence shown here is derived from an EMBL/GenBank/DDBJ whole genome shotgun (WGS) entry which is preliminary data.</text>
</comment>
<dbReference type="EMBL" id="CAUYUJ010021084">
    <property type="protein sequence ID" value="CAK0902538.1"/>
    <property type="molecule type" value="Genomic_DNA"/>
</dbReference>
<keyword evidence="4" id="KW-1185">Reference proteome</keyword>
<proteinExistence type="predicted"/>
<evidence type="ECO:0000313" key="4">
    <source>
        <dbReference type="Proteomes" id="UP001189429"/>
    </source>
</evidence>
<name>A0ABN9XRE1_9DINO</name>
<feature type="coiled-coil region" evidence="1">
    <location>
        <begin position="458"/>
        <end position="515"/>
    </location>
</feature>
<evidence type="ECO:0000256" key="2">
    <source>
        <dbReference type="SAM" id="MobiDB-lite"/>
    </source>
</evidence>
<feature type="coiled-coil region" evidence="1">
    <location>
        <begin position="920"/>
        <end position="977"/>
    </location>
</feature>
<organism evidence="3 4">
    <name type="scientific">Prorocentrum cordatum</name>
    <dbReference type="NCBI Taxonomy" id="2364126"/>
    <lineage>
        <taxon>Eukaryota</taxon>
        <taxon>Sar</taxon>
        <taxon>Alveolata</taxon>
        <taxon>Dinophyceae</taxon>
        <taxon>Prorocentrales</taxon>
        <taxon>Prorocentraceae</taxon>
        <taxon>Prorocentrum</taxon>
    </lineage>
</organism>
<reference evidence="3" key="1">
    <citation type="submission" date="2023-10" db="EMBL/GenBank/DDBJ databases">
        <authorList>
            <person name="Chen Y."/>
            <person name="Shah S."/>
            <person name="Dougan E. K."/>
            <person name="Thang M."/>
            <person name="Chan C."/>
        </authorList>
    </citation>
    <scope>NUCLEOTIDE SEQUENCE [LARGE SCALE GENOMIC DNA]</scope>
</reference>
<evidence type="ECO:0000256" key="1">
    <source>
        <dbReference type="SAM" id="Coils"/>
    </source>
</evidence>
<feature type="region of interest" description="Disordered" evidence="2">
    <location>
        <begin position="1178"/>
        <end position="1235"/>
    </location>
</feature>